<keyword evidence="2" id="KW-1185">Reference proteome</keyword>
<name>A0A934J2V1_9BACL</name>
<dbReference type="Pfam" id="PF24741">
    <property type="entry name" value="AlkZ-rel"/>
    <property type="match status" value="1"/>
</dbReference>
<dbReference type="AlphaFoldDB" id="A0A934J2V1"/>
<comment type="caution">
    <text evidence="1">The sequence shown here is derived from an EMBL/GenBank/DDBJ whole genome shotgun (WGS) entry which is preliminary data.</text>
</comment>
<accession>A0A934J2V1</accession>
<dbReference type="Proteomes" id="UP000640274">
    <property type="component" value="Unassembled WGS sequence"/>
</dbReference>
<evidence type="ECO:0000313" key="1">
    <source>
        <dbReference type="EMBL" id="MBJ6363751.1"/>
    </source>
</evidence>
<dbReference type="InterPro" id="IPR056298">
    <property type="entry name" value="AlkZ-rel"/>
</dbReference>
<gene>
    <name evidence="1" type="ORF">JFN88_21290</name>
</gene>
<evidence type="ECO:0000313" key="2">
    <source>
        <dbReference type="Proteomes" id="UP000640274"/>
    </source>
</evidence>
<dbReference type="EMBL" id="JAELUP010000103">
    <property type="protein sequence ID" value="MBJ6363751.1"/>
    <property type="molecule type" value="Genomic_DNA"/>
</dbReference>
<protein>
    <submittedName>
        <fullName evidence="1">Uncharacterized protein</fullName>
    </submittedName>
</protein>
<reference evidence="1" key="1">
    <citation type="submission" date="2020-12" db="EMBL/GenBank/DDBJ databases">
        <authorList>
            <person name="Huq M.A."/>
        </authorList>
    </citation>
    <scope>NUCLEOTIDE SEQUENCE</scope>
    <source>
        <strain evidence="1">MAHUQ-46</strain>
    </source>
</reference>
<organism evidence="1 2">
    <name type="scientific">Paenibacillus roseus</name>
    <dbReference type="NCBI Taxonomy" id="2798579"/>
    <lineage>
        <taxon>Bacteria</taxon>
        <taxon>Bacillati</taxon>
        <taxon>Bacillota</taxon>
        <taxon>Bacilli</taxon>
        <taxon>Bacillales</taxon>
        <taxon>Paenibacillaceae</taxon>
        <taxon>Paenibacillus</taxon>
    </lineage>
</organism>
<sequence length="225" mass="24963">MSTNPLNRYEDAAALLSQIGILPLAPLIPEHPSLVSLTSKDQWHTDLPSDPWGWRVRFPSSGAAAYGKFIKSKAVLIDRDWFPLVVAAAGGRGTVEQRYRDGLISKTARDIYEIVSQEEGIDTRKLRQASGMKAKEDKSAFDQAVTELQGTMDIVISGIQQKVNEAGEVNGWSATAYQSTERWMSLHRLQFEAQSKSRAAEELVSRLEEVCTAKALAFLRKILSI</sequence>
<proteinExistence type="predicted"/>